<dbReference type="Proteomes" id="UP001623660">
    <property type="component" value="Unassembled WGS sequence"/>
</dbReference>
<organism evidence="1 2">
    <name type="scientific">Candidatus Clostridium eludens</name>
    <dbReference type="NCBI Taxonomy" id="3381663"/>
    <lineage>
        <taxon>Bacteria</taxon>
        <taxon>Bacillati</taxon>
        <taxon>Bacillota</taxon>
        <taxon>Clostridia</taxon>
        <taxon>Eubacteriales</taxon>
        <taxon>Clostridiaceae</taxon>
        <taxon>Clostridium</taxon>
    </lineage>
</organism>
<name>A0ABW8SG25_9CLOT</name>
<protein>
    <recommendedName>
        <fullName evidence="3">Transposase</fullName>
    </recommendedName>
</protein>
<proteinExistence type="predicted"/>
<dbReference type="EMBL" id="JBJHZX010000001">
    <property type="protein sequence ID" value="MFL0194181.1"/>
    <property type="molecule type" value="Genomic_DNA"/>
</dbReference>
<accession>A0ABW8SG25</accession>
<comment type="caution">
    <text evidence="1">The sequence shown here is derived from an EMBL/GenBank/DDBJ whole genome shotgun (WGS) entry which is preliminary data.</text>
</comment>
<evidence type="ECO:0008006" key="3">
    <source>
        <dbReference type="Google" id="ProtNLM"/>
    </source>
</evidence>
<gene>
    <name evidence="1" type="ORF">ACJDU8_01045</name>
</gene>
<dbReference type="RefSeq" id="WP_406790296.1">
    <property type="nucleotide sequence ID" value="NZ_JBJHZX010000001.1"/>
</dbReference>
<keyword evidence="2" id="KW-1185">Reference proteome</keyword>
<evidence type="ECO:0000313" key="1">
    <source>
        <dbReference type="EMBL" id="MFL0194181.1"/>
    </source>
</evidence>
<evidence type="ECO:0000313" key="2">
    <source>
        <dbReference type="Proteomes" id="UP001623660"/>
    </source>
</evidence>
<reference evidence="1 2" key="1">
    <citation type="submission" date="2024-11" db="EMBL/GenBank/DDBJ databases">
        <authorList>
            <person name="Heng Y.C."/>
            <person name="Lim A.C.H."/>
            <person name="Lee J.K.Y."/>
            <person name="Kittelmann S."/>
        </authorList>
    </citation>
    <scope>NUCLEOTIDE SEQUENCE [LARGE SCALE GENOMIC DNA]</scope>
    <source>
        <strain evidence="1 2">WILCCON 0269</strain>
    </source>
</reference>
<sequence>MIKLKASHYTEQEKDKLLLLIKSAFGLRKNRKYIKKKVHINT</sequence>